<dbReference type="RefSeq" id="WP_244527785.1">
    <property type="nucleotide sequence ID" value="NZ_FQXD01000041.1"/>
</dbReference>
<proteinExistence type="predicted"/>
<gene>
    <name evidence="1" type="ORF">SAMN05421807_1413</name>
</gene>
<organism evidence="1 2">
    <name type="scientific">Virgibacillus chiguensis</name>
    <dbReference type="NCBI Taxonomy" id="411959"/>
    <lineage>
        <taxon>Bacteria</taxon>
        <taxon>Bacillati</taxon>
        <taxon>Bacillota</taxon>
        <taxon>Bacilli</taxon>
        <taxon>Bacillales</taxon>
        <taxon>Bacillaceae</taxon>
        <taxon>Virgibacillus</taxon>
    </lineage>
</organism>
<protein>
    <recommendedName>
        <fullName evidence="3">Transposase</fullName>
    </recommendedName>
</protein>
<reference evidence="2" key="1">
    <citation type="submission" date="2016-11" db="EMBL/GenBank/DDBJ databases">
        <authorList>
            <person name="Varghese N."/>
            <person name="Submissions S."/>
        </authorList>
    </citation>
    <scope>NUCLEOTIDE SEQUENCE [LARGE SCALE GENOMIC DNA]</scope>
    <source>
        <strain evidence="2">CGMCC 1.6496</strain>
    </source>
</reference>
<accession>A0A1M5XU39</accession>
<evidence type="ECO:0008006" key="3">
    <source>
        <dbReference type="Google" id="ProtNLM"/>
    </source>
</evidence>
<dbReference type="Proteomes" id="UP000184079">
    <property type="component" value="Unassembled WGS sequence"/>
</dbReference>
<dbReference type="EMBL" id="FQXD01000041">
    <property type="protein sequence ID" value="SHI03048.1"/>
    <property type="molecule type" value="Genomic_DNA"/>
</dbReference>
<name>A0A1M5XU39_9BACI</name>
<evidence type="ECO:0000313" key="1">
    <source>
        <dbReference type="EMBL" id="SHI03048.1"/>
    </source>
</evidence>
<dbReference type="AlphaFoldDB" id="A0A1M5XU39"/>
<evidence type="ECO:0000313" key="2">
    <source>
        <dbReference type="Proteomes" id="UP000184079"/>
    </source>
</evidence>
<keyword evidence="2" id="KW-1185">Reference proteome</keyword>
<sequence length="65" mass="7446">MKLFTEEQIEFIKSHVVGRGNADLAALVNNRFGLSITARQMKNWKRNHNLSSGLTGRFEKRKRSG</sequence>